<keyword evidence="1" id="KW-0812">Transmembrane</keyword>
<organism evidence="2 3">
    <name type="scientific">Salinivibrio costicola</name>
    <name type="common">Vibrio costicola</name>
    <dbReference type="NCBI Taxonomy" id="51367"/>
    <lineage>
        <taxon>Bacteria</taxon>
        <taxon>Pseudomonadati</taxon>
        <taxon>Pseudomonadota</taxon>
        <taxon>Gammaproteobacteria</taxon>
        <taxon>Vibrionales</taxon>
        <taxon>Vibrionaceae</taxon>
        <taxon>Salinivibrio</taxon>
    </lineage>
</organism>
<evidence type="ECO:0000313" key="3">
    <source>
        <dbReference type="Proteomes" id="UP000501408"/>
    </source>
</evidence>
<sequence length="121" mass="13758">MSETNHFSERLREPLNETTRKVRRNLMAASVVGIVLTKVGLVPTKISAFGVEFSSSNQQALMLLLASAICYFTVSFIVYVYSELTAWRLVFTSKEMEDIKAEATRSEREFLAGNDHETKFR</sequence>
<feature type="transmembrane region" description="Helical" evidence="1">
    <location>
        <begin position="60"/>
        <end position="81"/>
    </location>
</feature>
<protein>
    <recommendedName>
        <fullName evidence="4">Integral membrane protein</fullName>
    </recommendedName>
</protein>
<accession>A0ABX6K9F2</accession>
<dbReference type="EMBL" id="CP050267">
    <property type="protein sequence ID" value="QIR07674.1"/>
    <property type="molecule type" value="Genomic_DNA"/>
</dbReference>
<dbReference type="Proteomes" id="UP000501408">
    <property type="component" value="Chromosome 2"/>
</dbReference>
<evidence type="ECO:0000256" key="1">
    <source>
        <dbReference type="SAM" id="Phobius"/>
    </source>
</evidence>
<dbReference type="RefSeq" id="WP_167315222.1">
    <property type="nucleotide sequence ID" value="NZ_CP050267.1"/>
</dbReference>
<keyword evidence="1" id="KW-0472">Membrane</keyword>
<gene>
    <name evidence="2" type="ORF">HBA18_14805</name>
</gene>
<proteinExistence type="predicted"/>
<keyword evidence="1" id="KW-1133">Transmembrane helix</keyword>
<evidence type="ECO:0008006" key="4">
    <source>
        <dbReference type="Google" id="ProtNLM"/>
    </source>
</evidence>
<name>A0ABX6K9F2_SALCS</name>
<keyword evidence="3" id="KW-1185">Reference proteome</keyword>
<feature type="transmembrane region" description="Helical" evidence="1">
    <location>
        <begin position="26"/>
        <end position="48"/>
    </location>
</feature>
<reference evidence="2 3" key="1">
    <citation type="submission" date="2020-03" db="EMBL/GenBank/DDBJ databases">
        <title>Genome mining reveals the biosynthetic pathways of PHA and ectoines of the halophilic strain Salinivibrio costicola M318 isolated from fermented shrimp paste.</title>
        <authorList>
            <person name="Doan T.V."/>
            <person name="Tran L.T."/>
            <person name="Trieu T.A."/>
            <person name="Nguyen Q.V."/>
            <person name="Quach T.N."/>
            <person name="Phi T.Q."/>
            <person name="Kumar S."/>
        </authorList>
    </citation>
    <scope>NUCLEOTIDE SEQUENCE [LARGE SCALE GENOMIC DNA]</scope>
    <source>
        <strain evidence="2 3">M318</strain>
    </source>
</reference>
<evidence type="ECO:0000313" key="2">
    <source>
        <dbReference type="EMBL" id="QIR07674.1"/>
    </source>
</evidence>